<protein>
    <submittedName>
        <fullName evidence="1">Uncharacterized protein</fullName>
    </submittedName>
</protein>
<proteinExistence type="predicted"/>
<evidence type="ECO:0000313" key="2">
    <source>
        <dbReference type="Proteomes" id="UP001595898"/>
    </source>
</evidence>
<gene>
    <name evidence="1" type="ORF">ACFO5R_00780</name>
</gene>
<evidence type="ECO:0000313" key="1">
    <source>
        <dbReference type="EMBL" id="MFC4540463.1"/>
    </source>
</evidence>
<dbReference type="Proteomes" id="UP001595898">
    <property type="component" value="Unassembled WGS sequence"/>
</dbReference>
<organism evidence="1 2">
    <name type="scientific">Halosolutus amylolyticus</name>
    <dbReference type="NCBI Taxonomy" id="2932267"/>
    <lineage>
        <taxon>Archaea</taxon>
        <taxon>Methanobacteriati</taxon>
        <taxon>Methanobacteriota</taxon>
        <taxon>Stenosarchaea group</taxon>
        <taxon>Halobacteria</taxon>
        <taxon>Halobacteriales</taxon>
        <taxon>Natrialbaceae</taxon>
        <taxon>Halosolutus</taxon>
    </lineage>
</organism>
<comment type="caution">
    <text evidence="1">The sequence shown here is derived from an EMBL/GenBank/DDBJ whole genome shotgun (WGS) entry which is preliminary data.</text>
</comment>
<dbReference type="AlphaFoldDB" id="A0ABD5PJ50"/>
<dbReference type="RefSeq" id="WP_250142506.1">
    <property type="nucleotide sequence ID" value="NZ_JALIQP010000007.1"/>
</dbReference>
<sequence length="124" mass="14434">MQDDLQNEFEGNQEDILDYYENWFSRPGVEKLANLNSVDLDENTIRDDVETLYEEDVLEDFHRYVAALDGIGPNTIIEGIKTVNRDKIGVLSTDEMESKSALLLYLYEWEWEDHLDGSVEILNQ</sequence>
<reference evidence="1 2" key="1">
    <citation type="journal article" date="2019" name="Int. J. Syst. Evol. Microbiol.">
        <title>The Global Catalogue of Microorganisms (GCM) 10K type strain sequencing project: providing services to taxonomists for standard genome sequencing and annotation.</title>
        <authorList>
            <consortium name="The Broad Institute Genomics Platform"/>
            <consortium name="The Broad Institute Genome Sequencing Center for Infectious Disease"/>
            <person name="Wu L."/>
            <person name="Ma J."/>
        </authorList>
    </citation>
    <scope>NUCLEOTIDE SEQUENCE [LARGE SCALE GENOMIC DNA]</scope>
    <source>
        <strain evidence="1 2">WLHS5</strain>
    </source>
</reference>
<keyword evidence="2" id="KW-1185">Reference proteome</keyword>
<dbReference type="EMBL" id="JBHSFA010000001">
    <property type="protein sequence ID" value="MFC4540463.1"/>
    <property type="molecule type" value="Genomic_DNA"/>
</dbReference>
<name>A0ABD5PJ50_9EURY</name>
<accession>A0ABD5PJ50</accession>